<dbReference type="STRING" id="2045.KR76_07940"/>
<evidence type="ECO:0000313" key="3">
    <source>
        <dbReference type="Proteomes" id="UP000030300"/>
    </source>
</evidence>
<proteinExistence type="predicted"/>
<dbReference type="InterPro" id="IPR050570">
    <property type="entry name" value="Cell_wall_metabolism_enzyme"/>
</dbReference>
<evidence type="ECO:0000313" key="2">
    <source>
        <dbReference type="EMBL" id="AJR18232.1"/>
    </source>
</evidence>
<dbReference type="GO" id="GO:0004222">
    <property type="term" value="F:metalloendopeptidase activity"/>
    <property type="evidence" value="ECO:0007669"/>
    <property type="project" value="TreeGrafter"/>
</dbReference>
<evidence type="ECO:0000259" key="1">
    <source>
        <dbReference type="Pfam" id="PF01551"/>
    </source>
</evidence>
<dbReference type="PANTHER" id="PTHR21666:SF291">
    <property type="entry name" value="STAGE II SPORULATION PROTEIN Q"/>
    <property type="match status" value="1"/>
</dbReference>
<keyword evidence="3" id="KW-1185">Reference proteome</keyword>
<reference evidence="2 3" key="1">
    <citation type="journal article" date="2015" name="Genome Announc.">
        <title>Complete Genome Sequence of Steroid-Transforming Nocardioides simplex VKM Ac-2033D.</title>
        <authorList>
            <person name="Shtratnikova V.Y."/>
            <person name="Schelkunov M.I."/>
            <person name="Pekov Y.A."/>
            <person name="Fokina V.V."/>
            <person name="Logacheva M.D."/>
            <person name="Sokolov S.L."/>
            <person name="Bragin E.Y."/>
            <person name="Ashapkin V.V."/>
            <person name="Donova M.V."/>
        </authorList>
    </citation>
    <scope>NUCLEOTIDE SEQUENCE [LARGE SCALE GENOMIC DNA]</scope>
    <source>
        <strain evidence="2 3">VKM Ac-2033D</strain>
    </source>
</reference>
<accession>A0A0C5XL70</accession>
<dbReference type="Gene3D" id="1.20.5.340">
    <property type="match status" value="1"/>
</dbReference>
<dbReference type="Gene3D" id="2.70.70.10">
    <property type="entry name" value="Glucose Permease (Domain IIA)"/>
    <property type="match status" value="1"/>
</dbReference>
<dbReference type="EMBL" id="CP009896">
    <property type="protein sequence ID" value="AJR18232.1"/>
    <property type="molecule type" value="Genomic_DNA"/>
</dbReference>
<dbReference type="GeneID" id="96612558"/>
<gene>
    <name evidence="2" type="ORF">KR76_07940</name>
</gene>
<dbReference type="PANTHER" id="PTHR21666">
    <property type="entry name" value="PEPTIDASE-RELATED"/>
    <property type="match status" value="1"/>
</dbReference>
<dbReference type="CDD" id="cd12797">
    <property type="entry name" value="M23_peptidase"/>
    <property type="match status" value="1"/>
</dbReference>
<dbReference type="HOGENOM" id="CLU_029425_4_3_11"/>
<dbReference type="SUPFAM" id="SSF51261">
    <property type="entry name" value="Duplicated hybrid motif"/>
    <property type="match status" value="1"/>
</dbReference>
<dbReference type="AlphaFoldDB" id="A0A0C5XL70"/>
<feature type="domain" description="M23ase beta-sheet core" evidence="1">
    <location>
        <begin position="330"/>
        <end position="428"/>
    </location>
</feature>
<dbReference type="RefSeq" id="WP_052138353.1">
    <property type="nucleotide sequence ID" value="NZ_CP009896.1"/>
</dbReference>
<dbReference type="InterPro" id="IPR016047">
    <property type="entry name" value="M23ase_b-sheet_dom"/>
</dbReference>
<dbReference type="Pfam" id="PF01551">
    <property type="entry name" value="Peptidase_M23"/>
    <property type="match status" value="1"/>
</dbReference>
<protein>
    <submittedName>
        <fullName evidence="2">Membrane proteins related to metalloendopeptidase</fullName>
    </submittedName>
</protein>
<dbReference type="OrthoDB" id="1099523at2"/>
<organism evidence="2 3">
    <name type="scientific">Nocardioides simplex</name>
    <name type="common">Arthrobacter simplex</name>
    <dbReference type="NCBI Taxonomy" id="2045"/>
    <lineage>
        <taxon>Bacteria</taxon>
        <taxon>Bacillati</taxon>
        <taxon>Actinomycetota</taxon>
        <taxon>Actinomycetes</taxon>
        <taxon>Propionibacteriales</taxon>
        <taxon>Nocardioidaceae</taxon>
        <taxon>Pimelobacter</taxon>
    </lineage>
</organism>
<dbReference type="InterPro" id="IPR011055">
    <property type="entry name" value="Dup_hybrid_motif"/>
</dbReference>
<dbReference type="SUPFAM" id="SSF57997">
    <property type="entry name" value="Tropomyosin"/>
    <property type="match status" value="1"/>
</dbReference>
<name>A0A0C5XL70_NOCSI</name>
<dbReference type="KEGG" id="psim:KR76_07940"/>
<dbReference type="Proteomes" id="UP000030300">
    <property type="component" value="Chromosome"/>
</dbReference>
<sequence>MRFFPSAPWLRRAFDRLPGWAHPQWLVVIGATLAAVVGLAMPLAQADDRNDLKDRQNEVRGQISSVKGEIHEASQKVARIAGRLETAKGQLQTARTRLASVRSDLGKAQAAAATLATKLTDAEQKLTLAKAALVQARADVVVQRTDSRRAVVSMATGDDARIALMESYLTSGTIEDVLTGQTAYEVVTGRQNQALVKLEEAEDAMQQQRDAVRTARDEVAVAKKAADDNVRTVQVLVDRAAATEAQVSSLVTRTRSARAAVVQAREADRAALRRLEKREAKIRSRIAALSKKQGGSYNGDTGGLLAKPGPGPVTSPFGWRIHPIYGYYGLHNGTDFGTGCGAALWAGESGTVISEYYDEVYGNRLYLAIGKVNGANITLVYNHLSRYAVSQGARVKRGQVVGYSGTTGWSTGCHLHFTVLRNGEAVNPMQYL</sequence>